<reference evidence="3" key="1">
    <citation type="submission" date="2022-11" db="EMBL/GenBank/DDBJ databases">
        <authorList>
            <person name="Petersen C."/>
        </authorList>
    </citation>
    <scope>NUCLEOTIDE SEQUENCE</scope>
    <source>
        <strain evidence="3">IBT 23319</strain>
    </source>
</reference>
<comment type="caution">
    <text evidence="3">The sequence shown here is derived from an EMBL/GenBank/DDBJ whole genome shotgun (WGS) entry which is preliminary data.</text>
</comment>
<evidence type="ECO:0000256" key="1">
    <source>
        <dbReference type="SAM" id="MobiDB-lite"/>
    </source>
</evidence>
<gene>
    <name evidence="3" type="ORF">N7469_006739</name>
</gene>
<proteinExistence type="predicted"/>
<evidence type="ECO:0000313" key="4">
    <source>
        <dbReference type="Proteomes" id="UP001147733"/>
    </source>
</evidence>
<feature type="domain" description="DUF7730" evidence="2">
    <location>
        <begin position="12"/>
        <end position="225"/>
    </location>
</feature>
<dbReference type="InterPro" id="IPR056632">
    <property type="entry name" value="DUF7730"/>
</dbReference>
<feature type="compositionally biased region" description="Polar residues" evidence="1">
    <location>
        <begin position="55"/>
        <end position="71"/>
    </location>
</feature>
<keyword evidence="4" id="KW-1185">Reference proteome</keyword>
<dbReference type="PANTHER" id="PTHR38790">
    <property type="entry name" value="2EXR DOMAIN-CONTAINING PROTEIN-RELATED"/>
    <property type="match status" value="1"/>
</dbReference>
<evidence type="ECO:0000259" key="2">
    <source>
        <dbReference type="Pfam" id="PF24864"/>
    </source>
</evidence>
<dbReference type="GeneID" id="81384824"/>
<dbReference type="OrthoDB" id="515692at2759"/>
<name>A0A9W9NXE3_PENCI</name>
<protein>
    <recommendedName>
        <fullName evidence="2">DUF7730 domain-containing protein</fullName>
    </recommendedName>
</protein>
<dbReference type="Proteomes" id="UP001147733">
    <property type="component" value="Unassembled WGS sequence"/>
</dbReference>
<dbReference type="AlphaFoldDB" id="A0A9W9NXE3"/>
<dbReference type="RefSeq" id="XP_056499098.1">
    <property type="nucleotide sequence ID" value="XM_056645657.1"/>
</dbReference>
<dbReference type="EMBL" id="JAPQKT010000006">
    <property type="protein sequence ID" value="KAJ5226733.1"/>
    <property type="molecule type" value="Genomic_DNA"/>
</dbReference>
<organism evidence="3 4">
    <name type="scientific">Penicillium citrinum</name>
    <dbReference type="NCBI Taxonomy" id="5077"/>
    <lineage>
        <taxon>Eukaryota</taxon>
        <taxon>Fungi</taxon>
        <taxon>Dikarya</taxon>
        <taxon>Ascomycota</taxon>
        <taxon>Pezizomycotina</taxon>
        <taxon>Eurotiomycetes</taxon>
        <taxon>Eurotiomycetidae</taxon>
        <taxon>Eurotiales</taxon>
        <taxon>Aspergillaceae</taxon>
        <taxon>Penicillium</taxon>
    </lineage>
</organism>
<dbReference type="Pfam" id="PF24864">
    <property type="entry name" value="DUF7730"/>
    <property type="match status" value="1"/>
</dbReference>
<evidence type="ECO:0000313" key="3">
    <source>
        <dbReference type="EMBL" id="KAJ5226733.1"/>
    </source>
</evidence>
<reference evidence="3" key="2">
    <citation type="journal article" date="2023" name="IMA Fungus">
        <title>Comparative genomic study of the Penicillium genus elucidates a diverse pangenome and 15 lateral gene transfer events.</title>
        <authorList>
            <person name="Petersen C."/>
            <person name="Sorensen T."/>
            <person name="Nielsen M.R."/>
            <person name="Sondergaard T.E."/>
            <person name="Sorensen J.L."/>
            <person name="Fitzpatrick D.A."/>
            <person name="Frisvad J.C."/>
            <person name="Nielsen K.L."/>
        </authorList>
    </citation>
    <scope>NUCLEOTIDE SEQUENCE</scope>
    <source>
        <strain evidence="3">IBT 23319</strain>
    </source>
</reference>
<accession>A0A9W9NXE3</accession>
<sequence>MHRKTLSGHPHPRKQPPLLTLLPPEIRSMIWSYVFGSDTLHLVQIKNKVKHVRCSNRSSHNNTESQIQSQSDETKTDTSLTHHRHCCPLTPARWRIYDGRVPGHTDRLLYPHTHTNLPTTLSTSSTSLFQTCKAIYTETLPYLYKNNTFDIDDLYTFIAFVSTISPTSLSYITSLIIQWTPIWTPLSGQEHKGSIYAHTHSDDLWLKFWSIIASLPRLESLKLSIDLGKFTGTVVGGGPVVVGGGRLLPLSIEEGWVTPLLKVSGGIIEGDLVRDASALREDLRNVLMRRKVHQIPPTSRAGGGGDENGGGIGKKRVLAITAG</sequence>
<feature type="region of interest" description="Disordered" evidence="1">
    <location>
        <begin position="53"/>
        <end position="79"/>
    </location>
</feature>
<dbReference type="PANTHER" id="PTHR38790:SF4">
    <property type="entry name" value="2EXR DOMAIN-CONTAINING PROTEIN"/>
    <property type="match status" value="1"/>
</dbReference>